<evidence type="ECO:0000313" key="3">
    <source>
        <dbReference type="Proteomes" id="UP000000763"/>
    </source>
</evidence>
<proteinExistence type="predicted"/>
<reference evidence="3" key="2">
    <citation type="journal article" date="2008" name="Nucleic Acids Res.">
        <title>The rice annotation project database (RAP-DB): 2008 update.</title>
        <authorList>
            <consortium name="The rice annotation project (RAP)"/>
        </authorList>
    </citation>
    <scope>GENOME REANNOTATION</scope>
    <source>
        <strain evidence="3">cv. Nipponbare</strain>
    </source>
</reference>
<sequence>MSCTRKIWMGLFSKLVVHIHSWRSILPRSRITTTLCAITLCHHLNSTVNQSMWLPSIPRPIIQVQPYSNLFTSVSCTCAIPPFFLALEPALRVRALLHDGTRKQQLLPGREKGCSGDRREQRTWARDMQAAGCQWSHRRLDSEERGEGRRSSGRASSARAIGGPVPSV</sequence>
<feature type="compositionally biased region" description="Basic and acidic residues" evidence="1">
    <location>
        <begin position="138"/>
        <end position="150"/>
    </location>
</feature>
<dbReference type="AlphaFoldDB" id="Q0DZ75"/>
<accession>Q0DZ75</accession>
<dbReference type="KEGG" id="dosa:Os02g0640800"/>
<gene>
    <name evidence="2" type="ordered locus">Os02g0640800</name>
</gene>
<dbReference type="Proteomes" id="UP000000763">
    <property type="component" value="Chromosome 2"/>
</dbReference>
<feature type="region of interest" description="Disordered" evidence="1">
    <location>
        <begin position="128"/>
        <end position="168"/>
    </location>
</feature>
<protein>
    <submittedName>
        <fullName evidence="2">Os02g0640800 protein</fullName>
    </submittedName>
</protein>
<dbReference type="EMBL" id="AP008208">
    <property type="protein sequence ID" value="BAF09463.1"/>
    <property type="molecule type" value="Genomic_DNA"/>
</dbReference>
<organism evidence="2 3">
    <name type="scientific">Oryza sativa subsp. japonica</name>
    <name type="common">Rice</name>
    <dbReference type="NCBI Taxonomy" id="39947"/>
    <lineage>
        <taxon>Eukaryota</taxon>
        <taxon>Viridiplantae</taxon>
        <taxon>Streptophyta</taxon>
        <taxon>Embryophyta</taxon>
        <taxon>Tracheophyta</taxon>
        <taxon>Spermatophyta</taxon>
        <taxon>Magnoliopsida</taxon>
        <taxon>Liliopsida</taxon>
        <taxon>Poales</taxon>
        <taxon>Poaceae</taxon>
        <taxon>BOP clade</taxon>
        <taxon>Oryzoideae</taxon>
        <taxon>Oryzeae</taxon>
        <taxon>Oryzinae</taxon>
        <taxon>Oryza</taxon>
        <taxon>Oryza sativa</taxon>
    </lineage>
</organism>
<name>Q0DZ75_ORYSJ</name>
<feature type="compositionally biased region" description="Low complexity" evidence="1">
    <location>
        <begin position="153"/>
        <end position="168"/>
    </location>
</feature>
<evidence type="ECO:0000313" key="2">
    <source>
        <dbReference type="EMBL" id="BAF09463.1"/>
    </source>
</evidence>
<reference evidence="2 3" key="1">
    <citation type="journal article" date="2005" name="Nature">
        <title>The map-based sequence of the rice genome.</title>
        <authorList>
            <consortium name="International rice genome sequencing project (IRGSP)"/>
            <person name="Matsumoto T."/>
            <person name="Wu J."/>
            <person name="Kanamori H."/>
            <person name="Katayose Y."/>
            <person name="Fujisawa M."/>
            <person name="Namiki N."/>
            <person name="Mizuno H."/>
            <person name="Yamamoto K."/>
            <person name="Antonio B.A."/>
            <person name="Baba T."/>
            <person name="Sakata K."/>
            <person name="Nagamura Y."/>
            <person name="Aoki H."/>
            <person name="Arikawa K."/>
            <person name="Arita K."/>
            <person name="Bito T."/>
            <person name="Chiden Y."/>
            <person name="Fujitsuka N."/>
            <person name="Fukunaka R."/>
            <person name="Hamada M."/>
            <person name="Harada C."/>
            <person name="Hayashi A."/>
            <person name="Hijishita S."/>
            <person name="Honda M."/>
            <person name="Hosokawa S."/>
            <person name="Ichikawa Y."/>
            <person name="Idonuma A."/>
            <person name="Iijima M."/>
            <person name="Ikeda M."/>
            <person name="Ikeno M."/>
            <person name="Ito K."/>
            <person name="Ito S."/>
            <person name="Ito T."/>
            <person name="Ito Y."/>
            <person name="Ito Y."/>
            <person name="Iwabuchi A."/>
            <person name="Kamiya K."/>
            <person name="Karasawa W."/>
            <person name="Kurita K."/>
            <person name="Katagiri S."/>
            <person name="Kikuta A."/>
            <person name="Kobayashi H."/>
            <person name="Kobayashi N."/>
            <person name="Machita K."/>
            <person name="Maehara T."/>
            <person name="Masukawa M."/>
            <person name="Mizubayashi T."/>
            <person name="Mukai Y."/>
            <person name="Nagasaki H."/>
            <person name="Nagata Y."/>
            <person name="Naito S."/>
            <person name="Nakashima M."/>
            <person name="Nakama Y."/>
            <person name="Nakamichi Y."/>
            <person name="Nakamura M."/>
            <person name="Meguro A."/>
            <person name="Negishi M."/>
            <person name="Ohta I."/>
            <person name="Ohta T."/>
            <person name="Okamoto M."/>
            <person name="Ono N."/>
            <person name="Saji S."/>
            <person name="Sakaguchi M."/>
            <person name="Sakai K."/>
            <person name="Shibata M."/>
            <person name="Shimokawa T."/>
            <person name="Song J."/>
            <person name="Takazaki Y."/>
            <person name="Terasawa K."/>
            <person name="Tsugane M."/>
            <person name="Tsuji K."/>
            <person name="Ueda S."/>
            <person name="Waki K."/>
            <person name="Yamagata H."/>
            <person name="Yamamoto M."/>
            <person name="Yamamoto S."/>
            <person name="Yamane H."/>
            <person name="Yoshiki S."/>
            <person name="Yoshihara R."/>
            <person name="Yukawa K."/>
            <person name="Zhong H."/>
            <person name="Yano M."/>
            <person name="Yuan Q."/>
            <person name="Ouyang S."/>
            <person name="Liu J."/>
            <person name="Jones K.M."/>
            <person name="Gansberger K."/>
            <person name="Moffat K."/>
            <person name="Hill J."/>
            <person name="Bera J."/>
            <person name="Fadrosh D."/>
            <person name="Jin S."/>
            <person name="Johri S."/>
            <person name="Kim M."/>
            <person name="Overton L."/>
            <person name="Reardon M."/>
            <person name="Tsitrin T."/>
            <person name="Vuong H."/>
            <person name="Weaver B."/>
            <person name="Ciecko A."/>
            <person name="Tallon L."/>
            <person name="Jackson J."/>
            <person name="Pai G."/>
            <person name="Aken S.V."/>
            <person name="Utterback T."/>
            <person name="Reidmuller S."/>
            <person name="Feldblyum T."/>
            <person name="Hsiao J."/>
            <person name="Zismann V."/>
            <person name="Iobst S."/>
            <person name="de Vazeille A.R."/>
            <person name="Buell C.R."/>
            <person name="Ying K."/>
            <person name="Li Y."/>
            <person name="Lu T."/>
            <person name="Huang Y."/>
            <person name="Zhao Q."/>
            <person name="Feng Q."/>
            <person name="Zhang L."/>
            <person name="Zhu J."/>
            <person name="Weng Q."/>
            <person name="Mu J."/>
            <person name="Lu Y."/>
            <person name="Fan D."/>
            <person name="Liu Y."/>
            <person name="Guan J."/>
            <person name="Zhang Y."/>
            <person name="Yu S."/>
            <person name="Liu X."/>
            <person name="Zhang Y."/>
            <person name="Hong G."/>
            <person name="Han B."/>
            <person name="Choisne N."/>
            <person name="Demange N."/>
            <person name="Orjeda G."/>
            <person name="Samain S."/>
            <person name="Cattolico L."/>
            <person name="Pelletier E."/>
            <person name="Couloux A."/>
            <person name="Segurens B."/>
            <person name="Wincker P."/>
            <person name="D'Hont A."/>
            <person name="Scarpelli C."/>
            <person name="Weissenbach J."/>
            <person name="Salanoubat M."/>
            <person name="Quetier F."/>
            <person name="Yu Y."/>
            <person name="Kim H.R."/>
            <person name="Rambo T."/>
            <person name="Currie J."/>
            <person name="Collura K."/>
            <person name="Luo M."/>
            <person name="Yang T."/>
            <person name="Ammiraju J.S.S."/>
            <person name="Engler F."/>
            <person name="Soderlund C."/>
            <person name="Wing R.A."/>
            <person name="Palmer L.E."/>
            <person name="de la Bastide M."/>
            <person name="Spiegel L."/>
            <person name="Nascimento L."/>
            <person name="Zutavern T."/>
            <person name="O'Shaughnessy A."/>
            <person name="Dike S."/>
            <person name="Dedhia N."/>
            <person name="Preston R."/>
            <person name="Balija V."/>
            <person name="McCombie W.R."/>
            <person name="Chow T."/>
            <person name="Chen H."/>
            <person name="Chung M."/>
            <person name="Chen C."/>
            <person name="Shaw J."/>
            <person name="Wu H."/>
            <person name="Hsiao K."/>
            <person name="Chao Y."/>
            <person name="Chu M."/>
            <person name="Cheng C."/>
            <person name="Hour A."/>
            <person name="Lee P."/>
            <person name="Lin S."/>
            <person name="Lin Y."/>
            <person name="Liou J."/>
            <person name="Liu S."/>
            <person name="Hsing Y."/>
            <person name="Raghuvanshi S."/>
            <person name="Mohanty A."/>
            <person name="Bharti A.K."/>
            <person name="Gaur A."/>
            <person name="Gupta V."/>
            <person name="Kumar D."/>
            <person name="Ravi V."/>
            <person name="Vij S."/>
            <person name="Kapur A."/>
            <person name="Khurana P."/>
            <person name="Khurana P."/>
            <person name="Khurana J.P."/>
            <person name="Tyagi A.K."/>
            <person name="Gaikwad K."/>
            <person name="Singh A."/>
            <person name="Dalal V."/>
            <person name="Srivastava S."/>
            <person name="Dixit A."/>
            <person name="Pal A.K."/>
            <person name="Ghazi I.A."/>
            <person name="Yadav M."/>
            <person name="Pandit A."/>
            <person name="Bhargava A."/>
            <person name="Sureshbabu K."/>
            <person name="Batra K."/>
            <person name="Sharma T.R."/>
            <person name="Mohapatra T."/>
            <person name="Singh N.K."/>
            <person name="Messing J."/>
            <person name="Nelson A.B."/>
            <person name="Fuks G."/>
            <person name="Kavchok S."/>
            <person name="Keizer G."/>
            <person name="Linton E."/>
            <person name="Llaca V."/>
            <person name="Song R."/>
            <person name="Tanyolac B."/>
            <person name="Young S."/>
            <person name="Ho-Il K."/>
            <person name="Hahn J.H."/>
            <person name="Sangsakoo G."/>
            <person name="Vanavichit A."/>
            <person name="de Mattos Luiz.A.T."/>
            <person name="Zimmer P.D."/>
            <person name="Malone G."/>
            <person name="Dellagostin O."/>
            <person name="de Oliveira A.C."/>
            <person name="Bevan M."/>
            <person name="Bancroft I."/>
            <person name="Minx P."/>
            <person name="Cordum H."/>
            <person name="Wilson R."/>
            <person name="Cheng Z."/>
            <person name="Jin W."/>
            <person name="Jiang J."/>
            <person name="Leong S.A."/>
            <person name="Iwama H."/>
            <person name="Gojobori T."/>
            <person name="Itoh T."/>
            <person name="Niimura Y."/>
            <person name="Fujii Y."/>
            <person name="Habara T."/>
            <person name="Sakai H."/>
            <person name="Sato Y."/>
            <person name="Wilson G."/>
            <person name="Kumar K."/>
            <person name="McCouch S."/>
            <person name="Juretic N."/>
            <person name="Hoen D."/>
            <person name="Wright S."/>
            <person name="Bruskiewich R."/>
            <person name="Bureau T."/>
            <person name="Miyao A."/>
            <person name="Hirochika H."/>
            <person name="Nishikawa T."/>
            <person name="Kadowaki K."/>
            <person name="Sugiura M."/>
            <person name="Burr B."/>
            <person name="Sasaki T."/>
        </authorList>
    </citation>
    <scope>NUCLEOTIDE SEQUENCE [LARGE SCALE GENOMIC DNA]</scope>
    <source>
        <strain evidence="3">cv. Nipponbare</strain>
    </source>
</reference>
<evidence type="ECO:0000256" key="1">
    <source>
        <dbReference type="SAM" id="MobiDB-lite"/>
    </source>
</evidence>